<dbReference type="InterPro" id="IPR011527">
    <property type="entry name" value="ABC1_TM_dom"/>
</dbReference>
<dbReference type="GO" id="GO:0005886">
    <property type="term" value="C:plasma membrane"/>
    <property type="evidence" value="ECO:0007669"/>
    <property type="project" value="UniProtKB-SubCell"/>
</dbReference>
<feature type="transmembrane region" description="Helical" evidence="7">
    <location>
        <begin position="142"/>
        <end position="173"/>
    </location>
</feature>
<reference evidence="10" key="1">
    <citation type="submission" date="2022-02" db="EMBL/GenBank/DDBJ databases">
        <authorList>
            <person name="Leng L."/>
        </authorList>
    </citation>
    <scope>NUCLEOTIDE SEQUENCE</scope>
    <source>
        <strain evidence="10">JI</strain>
    </source>
</reference>
<feature type="transmembrane region" description="Helical" evidence="7">
    <location>
        <begin position="56"/>
        <end position="81"/>
    </location>
</feature>
<dbReference type="GO" id="GO:0005524">
    <property type="term" value="F:ATP binding"/>
    <property type="evidence" value="ECO:0007669"/>
    <property type="project" value="UniProtKB-KW"/>
</dbReference>
<dbReference type="InterPro" id="IPR036640">
    <property type="entry name" value="ABC1_TM_sf"/>
</dbReference>
<feature type="transmembrane region" description="Helical" evidence="7">
    <location>
        <begin position="242"/>
        <end position="260"/>
    </location>
</feature>
<dbReference type="FunFam" id="3.40.50.300:FF:000218">
    <property type="entry name" value="Multidrug ABC transporter ATP-binding protein"/>
    <property type="match status" value="1"/>
</dbReference>
<dbReference type="AlphaFoldDB" id="A0A9X4H799"/>
<keyword evidence="3" id="KW-0547">Nucleotide-binding</keyword>
<keyword evidence="4 10" id="KW-0067">ATP-binding</keyword>
<keyword evidence="6 7" id="KW-0472">Membrane</keyword>
<sequence length="578" mass="66039">MPGFIRNYSVYIRPFYRHYLIVIALVFFSVMLTLPTPLLIRYIIDRIIPARDFSQLNLFIAIIFGLYCLRAGVGYLINYLYVYVGTLVSYKLRENIFTHLQSLPLNYLNRQYAGDFVSRIVNDVNVLNGLLTSSFIDFVTNMITFVGILILLIILNWQLTILNAITILLFWYISKTMKTRLRKNSRAIQEQSSLFMSKLYESVYNQKTIRAFRLEEAFLGSYLAELAKLNDLNIYSIKLSNFVQQISFIIISFGPLFVLWYGTRLVFTGVFTIGSLFAFYQYLYQVYAPVSSFVNFNLNIQAAWGASTRIYDFLSLVPEEHGNQVVEQSIRGKIIYRDVTFSYDGGTPVLKKISLEIEPGQYVGIVGASGAGKSTIVNLLMGFFGGYEGEILLDGHRIADLSPGFVREQIGIMTQDPCLFKCSIKENIRLGRLNATMPEIRQAAAMARIDDFIMGFPDGYETIIEEKGENISRGQKQRIALARVFLRKPRIVIFDEATSSLDASLEKLIQDTIERATEGTTCIVISHRLASVVNAERIFVIDDGAIVEQGNHFELVERKGYYYSLYLKQFMLEDTRKE</sequence>
<accession>A0A9X4H799</accession>
<feature type="domain" description="ABC transmembrane type-1" evidence="9">
    <location>
        <begin position="20"/>
        <end position="302"/>
    </location>
</feature>
<evidence type="ECO:0000256" key="2">
    <source>
        <dbReference type="ARBA" id="ARBA00022692"/>
    </source>
</evidence>
<dbReference type="PANTHER" id="PTHR43394">
    <property type="entry name" value="ATP-DEPENDENT PERMEASE MDL1, MITOCHONDRIAL"/>
    <property type="match status" value="1"/>
</dbReference>
<evidence type="ECO:0000256" key="5">
    <source>
        <dbReference type="ARBA" id="ARBA00022989"/>
    </source>
</evidence>
<dbReference type="PROSITE" id="PS50893">
    <property type="entry name" value="ABC_TRANSPORTER_2"/>
    <property type="match status" value="1"/>
</dbReference>
<evidence type="ECO:0000256" key="7">
    <source>
        <dbReference type="SAM" id="Phobius"/>
    </source>
</evidence>
<dbReference type="GO" id="GO:0016887">
    <property type="term" value="F:ATP hydrolysis activity"/>
    <property type="evidence" value="ECO:0007669"/>
    <property type="project" value="InterPro"/>
</dbReference>
<evidence type="ECO:0000256" key="6">
    <source>
        <dbReference type="ARBA" id="ARBA00023136"/>
    </source>
</evidence>
<evidence type="ECO:0000259" key="9">
    <source>
        <dbReference type="PROSITE" id="PS50929"/>
    </source>
</evidence>
<evidence type="ECO:0000313" key="11">
    <source>
        <dbReference type="Proteomes" id="UP001154312"/>
    </source>
</evidence>
<dbReference type="InterPro" id="IPR003593">
    <property type="entry name" value="AAA+_ATPase"/>
</dbReference>
<dbReference type="GO" id="GO:0015421">
    <property type="term" value="F:ABC-type oligopeptide transporter activity"/>
    <property type="evidence" value="ECO:0007669"/>
    <property type="project" value="TreeGrafter"/>
</dbReference>
<dbReference type="Pfam" id="PF00664">
    <property type="entry name" value="ABC_membrane"/>
    <property type="match status" value="1"/>
</dbReference>
<gene>
    <name evidence="10" type="ORF">L7E55_16295</name>
</gene>
<dbReference type="CDD" id="cd07346">
    <property type="entry name" value="ABC_6TM_exporters"/>
    <property type="match status" value="1"/>
</dbReference>
<evidence type="ECO:0000256" key="3">
    <source>
        <dbReference type="ARBA" id="ARBA00022741"/>
    </source>
</evidence>
<protein>
    <submittedName>
        <fullName evidence="10">ABC transporter ATP-binding protein/permease</fullName>
    </submittedName>
</protein>
<dbReference type="InterPro" id="IPR039421">
    <property type="entry name" value="Type_1_exporter"/>
</dbReference>
<dbReference type="RefSeq" id="WP_277445408.1">
    <property type="nucleotide sequence ID" value="NZ_JAKOAV010000049.1"/>
</dbReference>
<evidence type="ECO:0000256" key="1">
    <source>
        <dbReference type="ARBA" id="ARBA00004651"/>
    </source>
</evidence>
<evidence type="ECO:0000256" key="4">
    <source>
        <dbReference type="ARBA" id="ARBA00022840"/>
    </source>
</evidence>
<dbReference type="InterPro" id="IPR003439">
    <property type="entry name" value="ABC_transporter-like_ATP-bd"/>
</dbReference>
<dbReference type="InterPro" id="IPR027417">
    <property type="entry name" value="P-loop_NTPase"/>
</dbReference>
<dbReference type="Gene3D" id="3.40.50.300">
    <property type="entry name" value="P-loop containing nucleotide triphosphate hydrolases"/>
    <property type="match status" value="1"/>
</dbReference>
<comment type="subcellular location">
    <subcellularLocation>
        <location evidence="1">Cell membrane</location>
        <topology evidence="1">Multi-pass membrane protein</topology>
    </subcellularLocation>
</comment>
<dbReference type="SMART" id="SM00382">
    <property type="entry name" value="AAA"/>
    <property type="match status" value="1"/>
</dbReference>
<keyword evidence="11" id="KW-1185">Reference proteome</keyword>
<dbReference type="Gene3D" id="1.20.1560.10">
    <property type="entry name" value="ABC transporter type 1, transmembrane domain"/>
    <property type="match status" value="1"/>
</dbReference>
<dbReference type="EMBL" id="JAKOAV010000049">
    <property type="protein sequence ID" value="MDF9409887.1"/>
    <property type="molecule type" value="Genomic_DNA"/>
</dbReference>
<dbReference type="SUPFAM" id="SSF90123">
    <property type="entry name" value="ABC transporter transmembrane region"/>
    <property type="match status" value="1"/>
</dbReference>
<proteinExistence type="predicted"/>
<feature type="transmembrane region" description="Helical" evidence="7">
    <location>
        <begin position="20"/>
        <end position="44"/>
    </location>
</feature>
<dbReference type="PANTHER" id="PTHR43394:SF1">
    <property type="entry name" value="ATP-BINDING CASSETTE SUB-FAMILY B MEMBER 10, MITOCHONDRIAL"/>
    <property type="match status" value="1"/>
</dbReference>
<evidence type="ECO:0000259" key="8">
    <source>
        <dbReference type="PROSITE" id="PS50893"/>
    </source>
</evidence>
<dbReference type="PROSITE" id="PS50929">
    <property type="entry name" value="ABC_TM1F"/>
    <property type="match status" value="1"/>
</dbReference>
<keyword evidence="5 7" id="KW-1133">Transmembrane helix</keyword>
<evidence type="ECO:0000313" key="10">
    <source>
        <dbReference type="EMBL" id="MDF9409887.1"/>
    </source>
</evidence>
<keyword evidence="2 7" id="KW-0812">Transmembrane</keyword>
<dbReference type="Proteomes" id="UP001154312">
    <property type="component" value="Unassembled WGS sequence"/>
</dbReference>
<feature type="domain" description="ABC transporter" evidence="8">
    <location>
        <begin position="334"/>
        <end position="568"/>
    </location>
</feature>
<organism evidence="10 11">
    <name type="scientific">Pelotomaculum isophthalicicum JI</name>
    <dbReference type="NCBI Taxonomy" id="947010"/>
    <lineage>
        <taxon>Bacteria</taxon>
        <taxon>Bacillati</taxon>
        <taxon>Bacillota</taxon>
        <taxon>Clostridia</taxon>
        <taxon>Eubacteriales</taxon>
        <taxon>Desulfotomaculaceae</taxon>
        <taxon>Pelotomaculum</taxon>
    </lineage>
</organism>
<comment type="caution">
    <text evidence="10">The sequence shown here is derived from an EMBL/GenBank/DDBJ whole genome shotgun (WGS) entry which is preliminary data.</text>
</comment>
<dbReference type="Pfam" id="PF00005">
    <property type="entry name" value="ABC_tran"/>
    <property type="match status" value="1"/>
</dbReference>
<dbReference type="SUPFAM" id="SSF52540">
    <property type="entry name" value="P-loop containing nucleoside triphosphate hydrolases"/>
    <property type="match status" value="1"/>
</dbReference>
<name>A0A9X4H799_9FIRM</name>